<dbReference type="InterPro" id="IPR021764">
    <property type="entry name" value="Enterochelin_esterase_N"/>
</dbReference>
<dbReference type="AlphaFoldDB" id="A0A1I6XH83"/>
<feature type="signal peptide" evidence="5">
    <location>
        <begin position="1"/>
        <end position="25"/>
    </location>
</feature>
<name>A0A1I6XH83_9HYPH</name>
<dbReference type="InterPro" id="IPR013783">
    <property type="entry name" value="Ig-like_fold"/>
</dbReference>
<accession>A0A1I6XH83</accession>
<evidence type="ECO:0000256" key="1">
    <source>
        <dbReference type="ARBA" id="ARBA00004496"/>
    </source>
</evidence>
<proteinExistence type="inferred from homology"/>
<dbReference type="GO" id="GO:0005506">
    <property type="term" value="F:iron ion binding"/>
    <property type="evidence" value="ECO:0007669"/>
    <property type="project" value="InterPro"/>
</dbReference>
<reference evidence="8" key="1">
    <citation type="submission" date="2016-10" db="EMBL/GenBank/DDBJ databases">
        <authorList>
            <person name="Varghese N."/>
            <person name="Submissions S."/>
        </authorList>
    </citation>
    <scope>NUCLEOTIDE SEQUENCE [LARGE SCALE GENOMIC DNA]</scope>
    <source>
        <strain evidence="8">DSM 17465</strain>
    </source>
</reference>
<dbReference type="SUPFAM" id="SSF81296">
    <property type="entry name" value="E set domains"/>
    <property type="match status" value="1"/>
</dbReference>
<gene>
    <name evidence="7" type="ORF">SAMN05444141_101200</name>
</gene>
<organism evidence="7 8">
    <name type="scientific">Pseudovibrio denitrificans</name>
    <dbReference type="NCBI Taxonomy" id="258256"/>
    <lineage>
        <taxon>Bacteria</taxon>
        <taxon>Pseudomonadati</taxon>
        <taxon>Pseudomonadota</taxon>
        <taxon>Alphaproteobacteria</taxon>
        <taxon>Hyphomicrobiales</taxon>
        <taxon>Stappiaceae</taxon>
        <taxon>Pseudovibrio</taxon>
    </lineage>
</organism>
<keyword evidence="5" id="KW-0732">Signal</keyword>
<comment type="similarity">
    <text evidence="4">Belongs to the Fes family.</text>
</comment>
<feature type="chain" id="PRO_5010238860" evidence="5">
    <location>
        <begin position="26"/>
        <end position="533"/>
    </location>
</feature>
<evidence type="ECO:0000256" key="3">
    <source>
        <dbReference type="ARBA" id="ARBA00022801"/>
    </source>
</evidence>
<keyword evidence="2" id="KW-0963">Cytoplasm</keyword>
<feature type="domain" description="Enterochelin esterase N-terminal" evidence="6">
    <location>
        <begin position="190"/>
        <end position="280"/>
    </location>
</feature>
<dbReference type="GO" id="GO:0008849">
    <property type="term" value="F:enterochelin esterase activity"/>
    <property type="evidence" value="ECO:0007669"/>
    <property type="project" value="InterPro"/>
</dbReference>
<evidence type="ECO:0000256" key="5">
    <source>
        <dbReference type="SAM" id="SignalP"/>
    </source>
</evidence>
<evidence type="ECO:0000256" key="4">
    <source>
        <dbReference type="ARBA" id="ARBA00024201"/>
    </source>
</evidence>
<dbReference type="SUPFAM" id="SSF53474">
    <property type="entry name" value="alpha/beta-Hydrolases"/>
    <property type="match status" value="1"/>
</dbReference>
<dbReference type="Gene3D" id="3.40.50.1820">
    <property type="entry name" value="alpha/beta hydrolase"/>
    <property type="match status" value="1"/>
</dbReference>
<dbReference type="GO" id="GO:0006826">
    <property type="term" value="P:iron ion transport"/>
    <property type="evidence" value="ECO:0007669"/>
    <property type="project" value="InterPro"/>
</dbReference>
<dbReference type="InterPro" id="IPR050583">
    <property type="entry name" value="Mycobacterial_A85_antigen"/>
</dbReference>
<dbReference type="InterPro" id="IPR000801">
    <property type="entry name" value="Esterase-like"/>
</dbReference>
<dbReference type="EMBL" id="FPBD01000001">
    <property type="protein sequence ID" value="SFT37768.1"/>
    <property type="molecule type" value="Genomic_DNA"/>
</dbReference>
<protein>
    <submittedName>
        <fullName evidence="7">Enterochelin esterase</fullName>
    </submittedName>
</protein>
<sequence length="533" mass="58515">MFSFRKTLLGLLVLMISQSVVPSSAARSLSPETAAEAVSLQQGQELLFELQADPGDYIQLGWSSQSGSFHLDSVERTTGKHIRRFISENIGRAPYLLVAGEQPMDLKVSAVQTGRFTLSVLRKVAASEQVSSQKEYLSPRIAKLAVHLKTGGTSDDFWLDVAETGTPLIEDQGDGNSILTFLAKDAKNAVRLLGAPTSNHEELERLGTSDVWFKSFVVPNTTRLSYQLAKDVPQITGSWTERRRAILATLSADPFNKNPWPADAIDPYNQHSTVLLPEADKGRFIQENGAAKGSLAKHVIESQLLENKRNIWIYRSVGYEISKETAPLLLMFDAEHYNGRISVPVILDNMVEEGVIPPLAAVFISHIDGKARSSELPNNADFAQFMAKTLLPFVEEQLGTSSSPDRTILAGSSYGGLASSTVALRYPQQFGNVLSMSGSYWYSEEGDENYVAKLIASKPKQDIAFFLSAGLFEKGVGGRDRGILYSNQHLRDVLMAKGYPVQMKTYAAGHDLFSWQTILSDGLIHLLGNAARK</sequence>
<evidence type="ECO:0000259" key="6">
    <source>
        <dbReference type="Pfam" id="PF11806"/>
    </source>
</evidence>
<evidence type="ECO:0000313" key="8">
    <source>
        <dbReference type="Proteomes" id="UP000183371"/>
    </source>
</evidence>
<dbReference type="PANTHER" id="PTHR48098">
    <property type="entry name" value="ENTEROCHELIN ESTERASE-RELATED"/>
    <property type="match status" value="1"/>
</dbReference>
<dbReference type="Proteomes" id="UP000183371">
    <property type="component" value="Unassembled WGS sequence"/>
</dbReference>
<evidence type="ECO:0000313" key="7">
    <source>
        <dbReference type="EMBL" id="SFT37768.1"/>
    </source>
</evidence>
<dbReference type="Pfam" id="PF00756">
    <property type="entry name" value="Esterase"/>
    <property type="match status" value="1"/>
</dbReference>
<comment type="subcellular location">
    <subcellularLocation>
        <location evidence="1">Cytoplasm</location>
    </subcellularLocation>
</comment>
<keyword evidence="8" id="KW-1185">Reference proteome</keyword>
<dbReference type="InterPro" id="IPR029058">
    <property type="entry name" value="AB_hydrolase_fold"/>
</dbReference>
<dbReference type="Gene3D" id="2.60.40.10">
    <property type="entry name" value="Immunoglobulins"/>
    <property type="match status" value="1"/>
</dbReference>
<keyword evidence="3" id="KW-0378">Hydrolase</keyword>
<dbReference type="RefSeq" id="WP_054785080.1">
    <property type="nucleotide sequence ID" value="NZ_FPBD01000001.1"/>
</dbReference>
<dbReference type="PANTHER" id="PTHR48098:SF3">
    <property type="entry name" value="IRON(III) ENTEROBACTIN ESTERASE"/>
    <property type="match status" value="1"/>
</dbReference>
<dbReference type="InterPro" id="IPR014756">
    <property type="entry name" value="Ig_E-set"/>
</dbReference>
<dbReference type="GO" id="GO:0005737">
    <property type="term" value="C:cytoplasm"/>
    <property type="evidence" value="ECO:0007669"/>
    <property type="project" value="UniProtKB-SubCell"/>
</dbReference>
<evidence type="ECO:0000256" key="2">
    <source>
        <dbReference type="ARBA" id="ARBA00022490"/>
    </source>
</evidence>
<dbReference type="Pfam" id="PF11806">
    <property type="entry name" value="Enterochelin_N"/>
    <property type="match status" value="1"/>
</dbReference>